<evidence type="ECO:0000313" key="4">
    <source>
        <dbReference type="EMBL" id="KAB2580886.1"/>
    </source>
</evidence>
<keyword evidence="5" id="KW-1185">Reference proteome</keyword>
<evidence type="ECO:0000259" key="3">
    <source>
        <dbReference type="Pfam" id="PF00775"/>
    </source>
</evidence>
<sequence length="403" mass="42747">MVRLSAVAAVAAATLVVAHPGEHHDHAKVKREVFARDALAARHGNSLSKCAGSLKARALQERAVARRAATAERLRKERGINKKIKHRRDLAALQEFETVDHNKTGVVGPSFVASSYFTGNTSCIMTPENTIGPYYVLGELIRRDVTEGQPGVPLHLDLQFVDVNTCEPVPNLFIDIWAANATGTYSGIDVSNGQGGLNSTFLRGVQDTDDEGVAQFDTIFPGHYEGRATHEHVVAHVNASAAANGTMIGGTVAHIGQLFFDEDLRSAVEATYPYNTNTEEPVTNDDDMWAPYQADNNYDPFPEFIYLNSEDITDGLLAWISIGIDVNADRDSNATAAAYLAADGGHSTGNTVGGGGDGAMPSGAMPSGAMPSGAMPSGAAPSGTASKRSWFASKMFNGAARLI</sequence>
<dbReference type="SUPFAM" id="SSF49482">
    <property type="entry name" value="Aromatic compound dioxygenase"/>
    <property type="match status" value="1"/>
</dbReference>
<proteinExistence type="predicted"/>
<organism evidence="4 5">
    <name type="scientific">Lasiodiplodia theobromae</name>
    <dbReference type="NCBI Taxonomy" id="45133"/>
    <lineage>
        <taxon>Eukaryota</taxon>
        <taxon>Fungi</taxon>
        <taxon>Dikarya</taxon>
        <taxon>Ascomycota</taxon>
        <taxon>Pezizomycotina</taxon>
        <taxon>Dothideomycetes</taxon>
        <taxon>Dothideomycetes incertae sedis</taxon>
        <taxon>Botryosphaeriales</taxon>
        <taxon>Botryosphaeriaceae</taxon>
        <taxon>Lasiodiplodia</taxon>
    </lineage>
</organism>
<reference evidence="4 5" key="1">
    <citation type="journal article" date="2019" name="Sci. Rep.">
        <title>A multi-omics analysis of the grapevine pathogen Lasiodiplodia theobromae reveals that temperature affects the expression of virulence- and pathogenicity-related genes.</title>
        <authorList>
            <person name="Felix C."/>
            <person name="Meneses R."/>
            <person name="Goncalves M.F.M."/>
            <person name="Tilleman L."/>
            <person name="Duarte A.S."/>
            <person name="Jorrin-Novo J.V."/>
            <person name="Van de Peer Y."/>
            <person name="Deforce D."/>
            <person name="Van Nieuwerburgh F."/>
            <person name="Esteves A.C."/>
            <person name="Alves A."/>
        </authorList>
    </citation>
    <scope>NUCLEOTIDE SEQUENCE [LARGE SCALE GENOMIC DNA]</scope>
    <source>
        <strain evidence="4 5">LA-SOL3</strain>
    </source>
</reference>
<feature type="domain" description="Intradiol ring-cleavage dioxygenases" evidence="3">
    <location>
        <begin position="143"/>
        <end position="238"/>
    </location>
</feature>
<feature type="signal peptide" evidence="2">
    <location>
        <begin position="1"/>
        <end position="18"/>
    </location>
</feature>
<dbReference type="GO" id="GO:0016702">
    <property type="term" value="F:oxidoreductase activity, acting on single donors with incorporation of molecular oxygen, incorporation of two atoms of oxygen"/>
    <property type="evidence" value="ECO:0007669"/>
    <property type="project" value="InterPro"/>
</dbReference>
<accession>A0A5N5DSB9</accession>
<dbReference type="Pfam" id="PF00775">
    <property type="entry name" value="Dioxygenase_C"/>
    <property type="match status" value="1"/>
</dbReference>
<evidence type="ECO:0000256" key="2">
    <source>
        <dbReference type="SAM" id="SignalP"/>
    </source>
</evidence>
<evidence type="ECO:0000256" key="1">
    <source>
        <dbReference type="SAM" id="MobiDB-lite"/>
    </source>
</evidence>
<dbReference type="CDD" id="cd03457">
    <property type="entry name" value="intradiol_dioxygenase_like"/>
    <property type="match status" value="1"/>
</dbReference>
<dbReference type="PANTHER" id="PTHR34315">
    <property type="match status" value="1"/>
</dbReference>
<dbReference type="InterPro" id="IPR000627">
    <property type="entry name" value="Intradiol_dOase_C"/>
</dbReference>
<dbReference type="Gene3D" id="2.60.130.10">
    <property type="entry name" value="Aromatic compound dioxygenase"/>
    <property type="match status" value="1"/>
</dbReference>
<dbReference type="PANTHER" id="PTHR34315:SF2">
    <property type="entry name" value="ANCHORED DIOXYGENASE, PUTATIVE (AFU_ORTHOLOGUE AFUA_3G01800)-RELATED"/>
    <property type="match status" value="1"/>
</dbReference>
<comment type="caution">
    <text evidence="4">The sequence shown here is derived from an EMBL/GenBank/DDBJ whole genome shotgun (WGS) entry which is preliminary data.</text>
</comment>
<dbReference type="EMBL" id="VCHE01000002">
    <property type="protein sequence ID" value="KAB2580886.1"/>
    <property type="molecule type" value="Genomic_DNA"/>
</dbReference>
<dbReference type="OrthoDB" id="121380at2759"/>
<keyword evidence="2" id="KW-0732">Signal</keyword>
<protein>
    <recommendedName>
        <fullName evidence="3">Intradiol ring-cleavage dioxygenases domain-containing protein</fullName>
    </recommendedName>
</protein>
<feature type="chain" id="PRO_5024921198" description="Intradiol ring-cleavage dioxygenases domain-containing protein" evidence="2">
    <location>
        <begin position="19"/>
        <end position="403"/>
    </location>
</feature>
<dbReference type="InterPro" id="IPR015889">
    <property type="entry name" value="Intradiol_dOase_core"/>
</dbReference>
<dbReference type="GO" id="GO:0008199">
    <property type="term" value="F:ferric iron binding"/>
    <property type="evidence" value="ECO:0007669"/>
    <property type="project" value="InterPro"/>
</dbReference>
<name>A0A5N5DSB9_9PEZI</name>
<gene>
    <name evidence="4" type="ORF">DBV05_g692</name>
</gene>
<evidence type="ECO:0000313" key="5">
    <source>
        <dbReference type="Proteomes" id="UP000325902"/>
    </source>
</evidence>
<dbReference type="AlphaFoldDB" id="A0A5N5DSB9"/>
<feature type="region of interest" description="Disordered" evidence="1">
    <location>
        <begin position="351"/>
        <end position="381"/>
    </location>
</feature>
<dbReference type="Proteomes" id="UP000325902">
    <property type="component" value="Unassembled WGS sequence"/>
</dbReference>